<dbReference type="GO" id="GO:0003755">
    <property type="term" value="F:peptidyl-prolyl cis-trans isomerase activity"/>
    <property type="evidence" value="ECO:0007669"/>
    <property type="project" value="UniProtKB-KW"/>
</dbReference>
<dbReference type="PANTHER" id="PTHR47245:SF1">
    <property type="entry name" value="FOLDASE PROTEIN PRSA"/>
    <property type="match status" value="1"/>
</dbReference>
<evidence type="ECO:0000256" key="5">
    <source>
        <dbReference type="ARBA" id="ARBA00023235"/>
    </source>
</evidence>
<keyword evidence="3" id="KW-0732">Signal</keyword>
<dbReference type="Pfam" id="PF13624">
    <property type="entry name" value="SurA_N_3"/>
    <property type="match status" value="1"/>
</dbReference>
<gene>
    <name evidence="8" type="primary">prsA2</name>
    <name evidence="8" type="ORF">LF1_48430</name>
</gene>
<dbReference type="EMBL" id="VRLW01000001">
    <property type="protein sequence ID" value="KAA1262280.1"/>
    <property type="molecule type" value="Genomic_DNA"/>
</dbReference>
<feature type="domain" description="PpiC" evidence="7">
    <location>
        <begin position="454"/>
        <end position="547"/>
    </location>
</feature>
<accession>A0A5B1CRL8</accession>
<evidence type="ECO:0000313" key="9">
    <source>
        <dbReference type="Proteomes" id="UP000322699"/>
    </source>
</evidence>
<dbReference type="SUPFAM" id="SSF109998">
    <property type="entry name" value="Triger factor/SurA peptide-binding domain-like"/>
    <property type="match status" value="2"/>
</dbReference>
<protein>
    <recommendedName>
        <fullName evidence="2">peptidylprolyl isomerase</fullName>
        <ecNumber evidence="2">5.2.1.8</ecNumber>
    </recommendedName>
</protein>
<comment type="catalytic activity">
    <reaction evidence="1">
        <text>[protein]-peptidylproline (omega=180) = [protein]-peptidylproline (omega=0)</text>
        <dbReference type="Rhea" id="RHEA:16237"/>
        <dbReference type="Rhea" id="RHEA-COMP:10747"/>
        <dbReference type="Rhea" id="RHEA-COMP:10748"/>
        <dbReference type="ChEBI" id="CHEBI:83833"/>
        <dbReference type="ChEBI" id="CHEBI:83834"/>
        <dbReference type="EC" id="5.2.1.8"/>
    </reaction>
</comment>
<evidence type="ECO:0000256" key="2">
    <source>
        <dbReference type="ARBA" id="ARBA00013194"/>
    </source>
</evidence>
<evidence type="ECO:0000256" key="4">
    <source>
        <dbReference type="ARBA" id="ARBA00023110"/>
    </source>
</evidence>
<sequence>MPLQLARFKSWPHFLTRYLPIRGFRHHLVLAAIIASLAMTSGKASSQERDAKPTVVAVVNADPITRKTLADAATERYGSDVLDNMVNRHLIMQACQSSGIEVTKQQVTAEIQRLASKFGLSMDSYLKLLQEERDITPNQYSREIIWPMLALRRLVADQVEVTDAEFNKAYLSQFGEAVKCRLIMTASHGKATKVLAQAKANPGSFASLAKQFSEDEASMSVGGLIPPIRRYTGDSRLEEAAFALQDNQVSEILQLGDQWIILQAVRRIPEAHPSPQAMPAIKEQINDRIRDEKMRSAASELFAKLQQDAKVVKVIGNAELSQQYPGVAALINGQSLPISQVSEECLKRHGEDVLEGEINRKLLTQALRAAKKQVTDDDIRSEVLRAASNYGFVTADGSPDPIKWMESVTANSNVTETVYIADSVWPSVALMKLVEEEVALNQDDMREGYESAYGPRVEVLAIVLSDQRSAQKIWEMARDNPTDKFFGDLAQQYSVEPVSSSNMGKVPPIRKHSGQPAVEKEAFSLKPGELSGIIATGGKYIVLRCQGFTEPVVSDPAAVQEELVRDLTAKKTSMAMMDKMESIRDSAEIDNFLVAQKKAPRVAAKP</sequence>
<keyword evidence="5 6" id="KW-0413">Isomerase</keyword>
<dbReference type="Gene3D" id="1.10.4030.10">
    <property type="entry name" value="Porin chaperone SurA, peptide-binding domain"/>
    <property type="match status" value="1"/>
</dbReference>
<dbReference type="InterPro" id="IPR050245">
    <property type="entry name" value="PrsA_foldase"/>
</dbReference>
<dbReference type="AlphaFoldDB" id="A0A5B1CRL8"/>
<dbReference type="Gene3D" id="3.10.50.40">
    <property type="match status" value="2"/>
</dbReference>
<dbReference type="InterPro" id="IPR046357">
    <property type="entry name" value="PPIase_dom_sf"/>
</dbReference>
<evidence type="ECO:0000256" key="1">
    <source>
        <dbReference type="ARBA" id="ARBA00000971"/>
    </source>
</evidence>
<dbReference type="PROSITE" id="PS50198">
    <property type="entry name" value="PPIC_PPIASE_2"/>
    <property type="match status" value="2"/>
</dbReference>
<dbReference type="RefSeq" id="WP_068267702.1">
    <property type="nucleotide sequence ID" value="NZ_LWSK01000244.1"/>
</dbReference>
<evidence type="ECO:0000256" key="3">
    <source>
        <dbReference type="ARBA" id="ARBA00022729"/>
    </source>
</evidence>
<keyword evidence="9" id="KW-1185">Reference proteome</keyword>
<feature type="domain" description="PpiC" evidence="7">
    <location>
        <begin position="175"/>
        <end position="266"/>
    </location>
</feature>
<evidence type="ECO:0000259" key="7">
    <source>
        <dbReference type="PROSITE" id="PS50198"/>
    </source>
</evidence>
<reference evidence="8 9" key="1">
    <citation type="submission" date="2019-08" db="EMBL/GenBank/DDBJ databases">
        <title>Deep-cultivation of Planctomycetes and their phenomic and genomic characterization uncovers novel biology.</title>
        <authorList>
            <person name="Wiegand S."/>
            <person name="Jogler M."/>
            <person name="Boedeker C."/>
            <person name="Pinto D."/>
            <person name="Vollmers J."/>
            <person name="Rivas-Marin E."/>
            <person name="Kohn T."/>
            <person name="Peeters S.H."/>
            <person name="Heuer A."/>
            <person name="Rast P."/>
            <person name="Oberbeckmann S."/>
            <person name="Bunk B."/>
            <person name="Jeske O."/>
            <person name="Meyerdierks A."/>
            <person name="Storesund J.E."/>
            <person name="Kallscheuer N."/>
            <person name="Luecker S."/>
            <person name="Lage O.M."/>
            <person name="Pohl T."/>
            <person name="Merkel B.J."/>
            <person name="Hornburger P."/>
            <person name="Mueller R.-W."/>
            <person name="Bruemmer F."/>
            <person name="Labrenz M."/>
            <person name="Spormann A.M."/>
            <person name="Op Den Camp H."/>
            <person name="Overmann J."/>
            <person name="Amann R."/>
            <person name="Jetten M.S.M."/>
            <person name="Mascher T."/>
            <person name="Medema M.H."/>
            <person name="Devos D.P."/>
            <person name="Kaster A.-K."/>
            <person name="Ovreas L."/>
            <person name="Rohde M."/>
            <person name="Galperin M.Y."/>
            <person name="Jogler C."/>
        </authorList>
    </citation>
    <scope>NUCLEOTIDE SEQUENCE [LARGE SCALE GENOMIC DNA]</scope>
    <source>
        <strain evidence="8 9">LF1</strain>
    </source>
</reference>
<keyword evidence="4 6" id="KW-0697">Rotamase</keyword>
<dbReference type="PANTHER" id="PTHR47245">
    <property type="entry name" value="PEPTIDYLPROLYL ISOMERASE"/>
    <property type="match status" value="1"/>
</dbReference>
<dbReference type="SUPFAM" id="SSF54534">
    <property type="entry name" value="FKBP-like"/>
    <property type="match status" value="2"/>
</dbReference>
<dbReference type="OrthoDB" id="275776at2"/>
<name>A0A5B1CRL8_9BACT</name>
<dbReference type="InterPro" id="IPR000297">
    <property type="entry name" value="PPIase_PpiC"/>
</dbReference>
<evidence type="ECO:0000256" key="6">
    <source>
        <dbReference type="PROSITE-ProRule" id="PRU00278"/>
    </source>
</evidence>
<comment type="caution">
    <text evidence="8">The sequence shown here is derived from an EMBL/GenBank/DDBJ whole genome shotgun (WGS) entry which is preliminary data.</text>
</comment>
<evidence type="ECO:0000313" key="8">
    <source>
        <dbReference type="EMBL" id="KAA1262280.1"/>
    </source>
</evidence>
<organism evidence="8 9">
    <name type="scientific">Rubripirellula obstinata</name>
    <dbReference type="NCBI Taxonomy" id="406547"/>
    <lineage>
        <taxon>Bacteria</taxon>
        <taxon>Pseudomonadati</taxon>
        <taxon>Planctomycetota</taxon>
        <taxon>Planctomycetia</taxon>
        <taxon>Pirellulales</taxon>
        <taxon>Pirellulaceae</taxon>
        <taxon>Rubripirellula</taxon>
    </lineage>
</organism>
<dbReference type="InterPro" id="IPR027304">
    <property type="entry name" value="Trigger_fact/SurA_dom_sf"/>
</dbReference>
<proteinExistence type="predicted"/>
<dbReference type="EC" id="5.2.1.8" evidence="2"/>
<dbReference type="Proteomes" id="UP000322699">
    <property type="component" value="Unassembled WGS sequence"/>
</dbReference>
<dbReference type="Pfam" id="PF00639">
    <property type="entry name" value="Rotamase"/>
    <property type="match status" value="2"/>
</dbReference>